<dbReference type="Pfam" id="PF01926">
    <property type="entry name" value="MMR_HSR1"/>
    <property type="match status" value="1"/>
</dbReference>
<keyword evidence="4" id="KW-1185">Reference proteome</keyword>
<accession>A0A6G1IN65</accession>
<name>A0A6G1IN65_9PLEO</name>
<sequence length="403" mass="44581">MSTAVAAPRQSLVDGWKAFSSRVCNTITDKTASFLEKHTGADLIIVTGPTGVGKSAFISNITGQAVYVASTLRSGTRNTALVPAVIHGKRYLFLDMPGFNADDLDDWHIFTMLMTAMATIKPYVRFRGVMYVDKLSEDRITPPARTITTWLQHFCGSAYMPNVTIVTTMWDGLNDDGVEDKLARYERWSTGELLEPLIRHGAGTYHHGLIKRGGGWRTLHITRKDGDRARYAKDWVHERYHEPTGIPLQIYTEITQGRSLETTSAGRWLRVGPAIHATRNSTPDPQGIDFNDNPRPTPEPRTAPSSSQGPESETSSYSSWFNVRPEDISPWINLLIRAASVYFKSSLPSGAQSNEFSAFEAENEGFEEGLQGYADSPTFSSMDESDMGEGLSHDGNSGRCTVM</sequence>
<organism evidence="3 4">
    <name type="scientific">Lentithecium fluviatile CBS 122367</name>
    <dbReference type="NCBI Taxonomy" id="1168545"/>
    <lineage>
        <taxon>Eukaryota</taxon>
        <taxon>Fungi</taxon>
        <taxon>Dikarya</taxon>
        <taxon>Ascomycota</taxon>
        <taxon>Pezizomycotina</taxon>
        <taxon>Dothideomycetes</taxon>
        <taxon>Pleosporomycetidae</taxon>
        <taxon>Pleosporales</taxon>
        <taxon>Massarineae</taxon>
        <taxon>Lentitheciaceae</taxon>
        <taxon>Lentithecium</taxon>
    </lineage>
</organism>
<evidence type="ECO:0000259" key="2">
    <source>
        <dbReference type="Pfam" id="PF01926"/>
    </source>
</evidence>
<proteinExistence type="predicted"/>
<evidence type="ECO:0000256" key="1">
    <source>
        <dbReference type="SAM" id="MobiDB-lite"/>
    </source>
</evidence>
<feature type="domain" description="G" evidence="2">
    <location>
        <begin position="44"/>
        <end position="106"/>
    </location>
</feature>
<evidence type="ECO:0000313" key="3">
    <source>
        <dbReference type="EMBL" id="KAF2679430.1"/>
    </source>
</evidence>
<feature type="compositionally biased region" description="Polar residues" evidence="1">
    <location>
        <begin position="394"/>
        <end position="403"/>
    </location>
</feature>
<dbReference type="Gene3D" id="3.40.50.300">
    <property type="entry name" value="P-loop containing nucleotide triphosphate hydrolases"/>
    <property type="match status" value="1"/>
</dbReference>
<dbReference type="EMBL" id="MU005603">
    <property type="protein sequence ID" value="KAF2679430.1"/>
    <property type="molecule type" value="Genomic_DNA"/>
</dbReference>
<dbReference type="InterPro" id="IPR006073">
    <property type="entry name" value="GTP-bd"/>
</dbReference>
<feature type="region of interest" description="Disordered" evidence="1">
    <location>
        <begin position="370"/>
        <end position="403"/>
    </location>
</feature>
<dbReference type="GO" id="GO:0005525">
    <property type="term" value="F:GTP binding"/>
    <property type="evidence" value="ECO:0007669"/>
    <property type="project" value="InterPro"/>
</dbReference>
<feature type="compositionally biased region" description="Low complexity" evidence="1">
    <location>
        <begin position="305"/>
        <end position="318"/>
    </location>
</feature>
<protein>
    <recommendedName>
        <fullName evidence="2">G domain-containing protein</fullName>
    </recommendedName>
</protein>
<feature type="region of interest" description="Disordered" evidence="1">
    <location>
        <begin position="276"/>
        <end position="318"/>
    </location>
</feature>
<dbReference type="SUPFAM" id="SSF52540">
    <property type="entry name" value="P-loop containing nucleoside triphosphate hydrolases"/>
    <property type="match status" value="1"/>
</dbReference>
<gene>
    <name evidence="3" type="ORF">K458DRAFT_374935</name>
</gene>
<dbReference type="AlphaFoldDB" id="A0A6G1IN65"/>
<evidence type="ECO:0000313" key="4">
    <source>
        <dbReference type="Proteomes" id="UP000799291"/>
    </source>
</evidence>
<dbReference type="Proteomes" id="UP000799291">
    <property type="component" value="Unassembled WGS sequence"/>
</dbReference>
<dbReference type="OrthoDB" id="8954335at2759"/>
<dbReference type="InterPro" id="IPR027417">
    <property type="entry name" value="P-loop_NTPase"/>
</dbReference>
<reference evidence="3" key="1">
    <citation type="journal article" date="2020" name="Stud. Mycol.">
        <title>101 Dothideomycetes genomes: a test case for predicting lifestyles and emergence of pathogens.</title>
        <authorList>
            <person name="Haridas S."/>
            <person name="Albert R."/>
            <person name="Binder M."/>
            <person name="Bloem J."/>
            <person name="Labutti K."/>
            <person name="Salamov A."/>
            <person name="Andreopoulos B."/>
            <person name="Baker S."/>
            <person name="Barry K."/>
            <person name="Bills G."/>
            <person name="Bluhm B."/>
            <person name="Cannon C."/>
            <person name="Castanera R."/>
            <person name="Culley D."/>
            <person name="Daum C."/>
            <person name="Ezra D."/>
            <person name="Gonzalez J."/>
            <person name="Henrissat B."/>
            <person name="Kuo A."/>
            <person name="Liang C."/>
            <person name="Lipzen A."/>
            <person name="Lutzoni F."/>
            <person name="Magnuson J."/>
            <person name="Mondo S."/>
            <person name="Nolan M."/>
            <person name="Ohm R."/>
            <person name="Pangilinan J."/>
            <person name="Park H.-J."/>
            <person name="Ramirez L."/>
            <person name="Alfaro M."/>
            <person name="Sun H."/>
            <person name="Tritt A."/>
            <person name="Yoshinaga Y."/>
            <person name="Zwiers L.-H."/>
            <person name="Turgeon B."/>
            <person name="Goodwin S."/>
            <person name="Spatafora J."/>
            <person name="Crous P."/>
            <person name="Grigoriev I."/>
        </authorList>
    </citation>
    <scope>NUCLEOTIDE SEQUENCE</scope>
    <source>
        <strain evidence="3">CBS 122367</strain>
    </source>
</reference>